<accession>A0A8S0QAR1</accession>
<dbReference type="PANTHER" id="PTHR12609">
    <property type="entry name" value="MICROTUBULE ASSOCIATED PROTEIN XMAP215"/>
    <property type="match status" value="1"/>
</dbReference>
<dbReference type="Gramene" id="OE9A079795T1">
    <property type="protein sequence ID" value="OE9A079795C1"/>
    <property type="gene ID" value="OE9A079795"/>
</dbReference>
<dbReference type="AlphaFoldDB" id="A0A8S0QAR1"/>
<dbReference type="GO" id="GO:0046785">
    <property type="term" value="P:microtubule polymerization"/>
    <property type="evidence" value="ECO:0007669"/>
    <property type="project" value="InterPro"/>
</dbReference>
<dbReference type="OrthoDB" id="1727489at2759"/>
<dbReference type="GO" id="GO:0051010">
    <property type="term" value="F:microtubule plus-end binding"/>
    <property type="evidence" value="ECO:0007669"/>
    <property type="project" value="InterPro"/>
</dbReference>
<dbReference type="InterPro" id="IPR011989">
    <property type="entry name" value="ARM-like"/>
</dbReference>
<dbReference type="GO" id="GO:0061863">
    <property type="term" value="F:microtubule plus end polymerase"/>
    <property type="evidence" value="ECO:0007669"/>
    <property type="project" value="InterPro"/>
</dbReference>
<name>A0A8S0QAR1_OLEEU</name>
<organism evidence="1 2">
    <name type="scientific">Olea europaea subsp. europaea</name>
    <dbReference type="NCBI Taxonomy" id="158383"/>
    <lineage>
        <taxon>Eukaryota</taxon>
        <taxon>Viridiplantae</taxon>
        <taxon>Streptophyta</taxon>
        <taxon>Embryophyta</taxon>
        <taxon>Tracheophyta</taxon>
        <taxon>Spermatophyta</taxon>
        <taxon>Magnoliopsida</taxon>
        <taxon>eudicotyledons</taxon>
        <taxon>Gunneridae</taxon>
        <taxon>Pentapetalae</taxon>
        <taxon>asterids</taxon>
        <taxon>lamiids</taxon>
        <taxon>Lamiales</taxon>
        <taxon>Oleaceae</taxon>
        <taxon>Oleeae</taxon>
        <taxon>Olea</taxon>
    </lineage>
</organism>
<sequence>MIFSYICILIYFWLLLPVELFGALRNRLHDSNKNLIMATLSTIGGLASAMGPAVEKSSKGILSDILKCLGDNKKHMRECTLTTLDSWLADVFLDKRVPCITAALTDAKLGAEGRRDLLDWLSRQLAGLAVFSDAIYLLKPSAFAMADKSADVRKATDTCFGEILRVCGQEMVSDSS</sequence>
<keyword evidence="2" id="KW-1185">Reference proteome</keyword>
<dbReference type="EMBL" id="CACTIH010001829">
    <property type="protein sequence ID" value="CAA2964837.1"/>
    <property type="molecule type" value="Genomic_DNA"/>
</dbReference>
<dbReference type="InterPro" id="IPR045110">
    <property type="entry name" value="XMAP215"/>
</dbReference>
<gene>
    <name evidence="1" type="ORF">OLEA9_A079795</name>
</gene>
<dbReference type="SUPFAM" id="SSF48371">
    <property type="entry name" value="ARM repeat"/>
    <property type="match status" value="1"/>
</dbReference>
<dbReference type="GO" id="GO:0007051">
    <property type="term" value="P:spindle organization"/>
    <property type="evidence" value="ECO:0007669"/>
    <property type="project" value="InterPro"/>
</dbReference>
<evidence type="ECO:0000313" key="2">
    <source>
        <dbReference type="Proteomes" id="UP000594638"/>
    </source>
</evidence>
<comment type="caution">
    <text evidence="1">The sequence shown here is derived from an EMBL/GenBank/DDBJ whole genome shotgun (WGS) entry which is preliminary data.</text>
</comment>
<dbReference type="Gene3D" id="1.25.10.10">
    <property type="entry name" value="Leucine-rich Repeat Variant"/>
    <property type="match status" value="1"/>
</dbReference>
<dbReference type="GO" id="GO:0030951">
    <property type="term" value="P:establishment or maintenance of microtubule cytoskeleton polarity"/>
    <property type="evidence" value="ECO:0007669"/>
    <property type="project" value="InterPro"/>
</dbReference>
<dbReference type="Proteomes" id="UP000594638">
    <property type="component" value="Unassembled WGS sequence"/>
</dbReference>
<proteinExistence type="predicted"/>
<evidence type="ECO:0000313" key="1">
    <source>
        <dbReference type="EMBL" id="CAA2964837.1"/>
    </source>
</evidence>
<dbReference type="InterPro" id="IPR016024">
    <property type="entry name" value="ARM-type_fold"/>
</dbReference>
<reference evidence="1 2" key="1">
    <citation type="submission" date="2019-12" db="EMBL/GenBank/DDBJ databases">
        <authorList>
            <person name="Alioto T."/>
            <person name="Alioto T."/>
            <person name="Gomez Garrido J."/>
        </authorList>
    </citation>
    <scope>NUCLEOTIDE SEQUENCE [LARGE SCALE GENOMIC DNA]</scope>
</reference>
<protein>
    <submittedName>
        <fullName evidence="1">MOR1 isoform X2</fullName>
    </submittedName>
</protein>